<dbReference type="InterPro" id="IPR043148">
    <property type="entry name" value="TagF_C"/>
</dbReference>
<gene>
    <name evidence="9" type="ORF">ABT276_24885</name>
</gene>
<proteinExistence type="inferred from homology"/>
<dbReference type="Pfam" id="PF00535">
    <property type="entry name" value="Glycos_transf_2"/>
    <property type="match status" value="1"/>
</dbReference>
<keyword evidence="5" id="KW-0777">Teichoic acid biosynthesis</keyword>
<evidence type="ECO:0000256" key="4">
    <source>
        <dbReference type="ARBA" id="ARBA00022679"/>
    </source>
</evidence>
<dbReference type="PANTHER" id="PTHR37316">
    <property type="entry name" value="TEICHOIC ACID GLYCEROL-PHOSPHATE PRIMASE"/>
    <property type="match status" value="1"/>
</dbReference>
<name>A0ABV1V0J4_9ACTN</name>
<evidence type="ECO:0000313" key="10">
    <source>
        <dbReference type="Proteomes" id="UP001445472"/>
    </source>
</evidence>
<comment type="caution">
    <text evidence="9">The sequence shown here is derived from an EMBL/GenBank/DDBJ whole genome shotgun (WGS) entry which is preliminary data.</text>
</comment>
<dbReference type="Gene3D" id="3.40.50.12580">
    <property type="match status" value="1"/>
</dbReference>
<protein>
    <submittedName>
        <fullName evidence="9">Bifunctional glycosyltransferase family 2 protein/CDP-glycerol:glycerophosphate glycerophosphotransferase</fullName>
    </submittedName>
</protein>
<dbReference type="InterPro" id="IPR029044">
    <property type="entry name" value="Nucleotide-diphossugar_trans"/>
</dbReference>
<evidence type="ECO:0000256" key="3">
    <source>
        <dbReference type="ARBA" id="ARBA00022475"/>
    </source>
</evidence>
<keyword evidence="10" id="KW-1185">Reference proteome</keyword>
<evidence type="ECO:0000256" key="1">
    <source>
        <dbReference type="ARBA" id="ARBA00004202"/>
    </source>
</evidence>
<dbReference type="InterPro" id="IPR007554">
    <property type="entry name" value="Glycerophosphate_synth"/>
</dbReference>
<dbReference type="Pfam" id="PF04464">
    <property type="entry name" value="Glyphos_transf"/>
    <property type="match status" value="1"/>
</dbReference>
<dbReference type="InterPro" id="IPR043149">
    <property type="entry name" value="TagF_N"/>
</dbReference>
<dbReference type="CDD" id="cd00761">
    <property type="entry name" value="Glyco_tranf_GTA_type"/>
    <property type="match status" value="1"/>
</dbReference>
<dbReference type="Gene3D" id="3.40.50.11820">
    <property type="match status" value="1"/>
</dbReference>
<evidence type="ECO:0000313" key="9">
    <source>
        <dbReference type="EMBL" id="MER6616553.1"/>
    </source>
</evidence>
<keyword evidence="6" id="KW-0472">Membrane</keyword>
<dbReference type="Proteomes" id="UP001445472">
    <property type="component" value="Unassembled WGS sequence"/>
</dbReference>
<dbReference type="RefSeq" id="WP_351977890.1">
    <property type="nucleotide sequence ID" value="NZ_JBEPBX010000025.1"/>
</dbReference>
<dbReference type="InterPro" id="IPR051612">
    <property type="entry name" value="Teichoic_Acid_Biosynth"/>
</dbReference>
<evidence type="ECO:0000256" key="5">
    <source>
        <dbReference type="ARBA" id="ARBA00022944"/>
    </source>
</evidence>
<dbReference type="Gene3D" id="3.90.550.10">
    <property type="entry name" value="Spore Coat Polysaccharide Biosynthesis Protein SpsA, Chain A"/>
    <property type="match status" value="1"/>
</dbReference>
<comment type="subcellular location">
    <subcellularLocation>
        <location evidence="1">Cell membrane</location>
        <topology evidence="1">Peripheral membrane protein</topology>
    </subcellularLocation>
</comment>
<dbReference type="SUPFAM" id="SSF53448">
    <property type="entry name" value="Nucleotide-diphospho-sugar transferases"/>
    <property type="match status" value="1"/>
</dbReference>
<feature type="region of interest" description="Disordered" evidence="7">
    <location>
        <begin position="213"/>
        <end position="243"/>
    </location>
</feature>
<evidence type="ECO:0000256" key="7">
    <source>
        <dbReference type="SAM" id="MobiDB-lite"/>
    </source>
</evidence>
<sequence length="769" mass="84811">MPRVSVVVPVRRVRGSLRECLESVLSQSFADFEIIGVADGCPDGSGRLLDEIAAADPRVRAVRLAEPAGPDGRRTAGAEHARGDYLLFLEATHVLLPGALRRIADRLAAAKDPDLLLFGHVRTPFRGTPQPSRSLRLLKDMAGTEVCTLADRPELLEVAAVCWNRAVRREFHESGHVPFAPGQYGDRMYALGTLATAGTVVALPVPCVEHRQQRHVPQLAEPHDAVAPGERREQTGRSEQTGQAGELELVERFGDLFRALRGAPRFDAVHEPLFDLVSRELLETYGVLRRRRRAYVRAVAAFHRDHLPPGHRPAGGARALRLRLLTGGRAGGLGALDAALAARRGLLAVGPAVRRQLGRRLTPLYYRLQRLLPLQRDLAVYSAYWNRGVSCNPAAVHRKAAELAPHVRGVWVVSQKAAASLPPGIDHVVPGSRRYWAVMARATYFFSNVNFPNQVVKRRGQVHVMTHHGTPLKVMGMGQARYPAAAQGMNFKDLLRRVDRWDFSLSSNPHSTESWASAYPCAVRHLETGYPRNDVLVDADPDRIRAVRAALGVRPGQRAVLYAPTFRDYERTFTCRLDLERVAKALGEDTVLLVRAHYFHDESGLTAHPGIVDVSGHPSPEELYLAADALVTDYSSAMFDYANLDRPIVIHAPDWETYRAVRGVCFDLLSGAPGDTPGAVTRSTDELIRVFSDGTWDGQAARALRAAFRERFCTFDDGRAAERVVRHVLLAEPGLLPVTPPAERRPVVLPRQAHAHRADMLSADGRPSR</sequence>
<feature type="domain" description="Glycosyltransferase 2-like" evidence="8">
    <location>
        <begin position="5"/>
        <end position="109"/>
    </location>
</feature>
<dbReference type="EMBL" id="JBEPBX010000025">
    <property type="protein sequence ID" value="MER6616553.1"/>
    <property type="molecule type" value="Genomic_DNA"/>
</dbReference>
<evidence type="ECO:0000256" key="2">
    <source>
        <dbReference type="ARBA" id="ARBA00010488"/>
    </source>
</evidence>
<dbReference type="PANTHER" id="PTHR37316:SF3">
    <property type="entry name" value="TEICHOIC ACID GLYCEROL-PHOSPHATE TRANSFERASE"/>
    <property type="match status" value="1"/>
</dbReference>
<organism evidence="9 10">
    <name type="scientific">Streptomyces xantholiticus</name>
    <dbReference type="NCBI Taxonomy" id="68285"/>
    <lineage>
        <taxon>Bacteria</taxon>
        <taxon>Bacillati</taxon>
        <taxon>Actinomycetota</taxon>
        <taxon>Actinomycetes</taxon>
        <taxon>Kitasatosporales</taxon>
        <taxon>Streptomycetaceae</taxon>
        <taxon>Streptomyces</taxon>
    </lineage>
</organism>
<dbReference type="InterPro" id="IPR001173">
    <property type="entry name" value="Glyco_trans_2-like"/>
</dbReference>
<reference evidence="9 10" key="1">
    <citation type="submission" date="2024-06" db="EMBL/GenBank/DDBJ databases">
        <title>The Natural Products Discovery Center: Release of the First 8490 Sequenced Strains for Exploring Actinobacteria Biosynthetic Diversity.</title>
        <authorList>
            <person name="Kalkreuter E."/>
            <person name="Kautsar S.A."/>
            <person name="Yang D."/>
            <person name="Bader C.D."/>
            <person name="Teijaro C.N."/>
            <person name="Fluegel L."/>
            <person name="Davis C.M."/>
            <person name="Simpson J.R."/>
            <person name="Lauterbach L."/>
            <person name="Steele A.D."/>
            <person name="Gui C."/>
            <person name="Meng S."/>
            <person name="Li G."/>
            <person name="Viehrig K."/>
            <person name="Ye F."/>
            <person name="Su P."/>
            <person name="Kiefer A.F."/>
            <person name="Nichols A."/>
            <person name="Cepeda A.J."/>
            <person name="Yan W."/>
            <person name="Fan B."/>
            <person name="Jiang Y."/>
            <person name="Adhikari A."/>
            <person name="Zheng C.-J."/>
            <person name="Schuster L."/>
            <person name="Cowan T.M."/>
            <person name="Smanski M.J."/>
            <person name="Chevrette M.G."/>
            <person name="De Carvalho L.P.S."/>
            <person name="Shen B."/>
        </authorList>
    </citation>
    <scope>NUCLEOTIDE SEQUENCE [LARGE SCALE GENOMIC DNA]</scope>
    <source>
        <strain evidence="9 10">NPDC000837</strain>
    </source>
</reference>
<evidence type="ECO:0000256" key="6">
    <source>
        <dbReference type="ARBA" id="ARBA00023136"/>
    </source>
</evidence>
<dbReference type="SUPFAM" id="SSF53756">
    <property type="entry name" value="UDP-Glycosyltransferase/glycogen phosphorylase"/>
    <property type="match status" value="1"/>
</dbReference>
<comment type="similarity">
    <text evidence="2">Belongs to the CDP-glycerol glycerophosphotransferase family.</text>
</comment>
<keyword evidence="4" id="KW-0808">Transferase</keyword>
<accession>A0ABV1V0J4</accession>
<keyword evidence="3" id="KW-1003">Cell membrane</keyword>
<evidence type="ECO:0000259" key="8">
    <source>
        <dbReference type="Pfam" id="PF00535"/>
    </source>
</evidence>
<feature type="compositionally biased region" description="Basic and acidic residues" evidence="7">
    <location>
        <begin position="221"/>
        <end position="236"/>
    </location>
</feature>